<dbReference type="AlphaFoldDB" id="A0A0G2DQN6"/>
<evidence type="ECO:0000313" key="1">
    <source>
        <dbReference type="EMBL" id="KKY13029.1"/>
    </source>
</evidence>
<dbReference type="Proteomes" id="UP000034182">
    <property type="component" value="Unassembled WGS sequence"/>
</dbReference>
<evidence type="ECO:0000313" key="2">
    <source>
        <dbReference type="Proteomes" id="UP000034182"/>
    </source>
</evidence>
<comment type="caution">
    <text evidence="1">The sequence shown here is derived from an EMBL/GenBank/DDBJ whole genome shotgun (WGS) entry which is preliminary data.</text>
</comment>
<sequence length="87" mass="9167">MSAAIIPPEAKFEYKIGADAVKANKRKVYVHDPMTKGGNAKIRLDGREDAVLSEGDGAFVDSVNVGDKLSFESVGSAEAEVVVLDTA</sequence>
<reference evidence="1 2" key="1">
    <citation type="submission" date="2015-03" db="EMBL/GenBank/DDBJ databases">
        <authorList>
            <person name="Morales-Cruz A."/>
            <person name="Amrine K.C."/>
            <person name="Cantu D."/>
        </authorList>
    </citation>
    <scope>NUCLEOTIDE SEQUENCE [LARGE SCALE GENOMIC DNA]</scope>
    <source>
        <strain evidence="1">DS831</strain>
    </source>
</reference>
<gene>
    <name evidence="1" type="ORF">UCDDS831_g09396</name>
</gene>
<name>A0A0G2DQN6_9PEZI</name>
<organism evidence="1 2">
    <name type="scientific">Diplodia seriata</name>
    <dbReference type="NCBI Taxonomy" id="420778"/>
    <lineage>
        <taxon>Eukaryota</taxon>
        <taxon>Fungi</taxon>
        <taxon>Dikarya</taxon>
        <taxon>Ascomycota</taxon>
        <taxon>Pezizomycotina</taxon>
        <taxon>Dothideomycetes</taxon>
        <taxon>Dothideomycetes incertae sedis</taxon>
        <taxon>Botryosphaeriales</taxon>
        <taxon>Botryosphaeriaceae</taxon>
        <taxon>Diplodia</taxon>
    </lineage>
</organism>
<accession>A0A0G2DQN6</accession>
<protein>
    <submittedName>
        <fullName evidence="1">Putative pirin domain-containing protein</fullName>
    </submittedName>
</protein>
<reference evidence="1 2" key="2">
    <citation type="submission" date="2015-05" db="EMBL/GenBank/DDBJ databases">
        <title>Distinctive expansion of gene families associated with plant cell wall degradation and secondary metabolism in the genomes of grapevine trunk pathogens.</title>
        <authorList>
            <person name="Lawrence D.P."/>
            <person name="Travadon R."/>
            <person name="Rolshausen P.E."/>
            <person name="Baumgartner K."/>
        </authorList>
    </citation>
    <scope>NUCLEOTIDE SEQUENCE [LARGE SCALE GENOMIC DNA]</scope>
    <source>
        <strain evidence="1">DS831</strain>
    </source>
</reference>
<proteinExistence type="predicted"/>
<dbReference type="EMBL" id="LAQI01000601">
    <property type="protein sequence ID" value="KKY13029.1"/>
    <property type="molecule type" value="Genomic_DNA"/>
</dbReference>